<dbReference type="AlphaFoldDB" id="A0A6V7P9N7"/>
<dbReference type="GO" id="GO:0010073">
    <property type="term" value="P:meristem maintenance"/>
    <property type="evidence" value="ECO:0007669"/>
    <property type="project" value="InterPro"/>
</dbReference>
<proteinExistence type="predicted"/>
<accession>A0A6V7P9N7</accession>
<dbReference type="InterPro" id="IPR044824">
    <property type="entry name" value="MAIN-like"/>
</dbReference>
<evidence type="ECO:0000313" key="2">
    <source>
        <dbReference type="EMBL" id="CAD1827541.1"/>
    </source>
</evidence>
<sequence length="163" mass="18981">MIIRAGVVIAFKGKYGKNPKLFKGLVELWCSETNTFHHPYGEVGISLWDIKELGCLSVIGEMYDEFVPNNSELTNYPCNLRQLLSVYKWLVNRKPGKAVYYNHWVDFWYRGPRKFTSQSREDSISEEERKKAPTYSEDGYLATFLALWLGKFVMPTGKRMSFD</sequence>
<evidence type="ECO:0000259" key="1">
    <source>
        <dbReference type="Pfam" id="PF10536"/>
    </source>
</evidence>
<gene>
    <name evidence="2" type="ORF">CB5_LOCUS10752</name>
</gene>
<dbReference type="PANTHER" id="PTHR46033">
    <property type="entry name" value="PROTEIN MAIN-LIKE 2"/>
    <property type="match status" value="1"/>
</dbReference>
<dbReference type="EMBL" id="LR862146">
    <property type="protein sequence ID" value="CAD1827541.1"/>
    <property type="molecule type" value="Genomic_DNA"/>
</dbReference>
<dbReference type="InterPro" id="IPR019557">
    <property type="entry name" value="AminoTfrase-like_pln_mobile"/>
</dbReference>
<protein>
    <recommendedName>
        <fullName evidence="1">Aminotransferase-like plant mobile domain-containing protein</fullName>
    </recommendedName>
</protein>
<organism evidence="2">
    <name type="scientific">Ananas comosus var. bracteatus</name>
    <name type="common">red pineapple</name>
    <dbReference type="NCBI Taxonomy" id="296719"/>
    <lineage>
        <taxon>Eukaryota</taxon>
        <taxon>Viridiplantae</taxon>
        <taxon>Streptophyta</taxon>
        <taxon>Embryophyta</taxon>
        <taxon>Tracheophyta</taxon>
        <taxon>Spermatophyta</taxon>
        <taxon>Magnoliopsida</taxon>
        <taxon>Liliopsida</taxon>
        <taxon>Poales</taxon>
        <taxon>Bromeliaceae</taxon>
        <taxon>Bromelioideae</taxon>
        <taxon>Ananas</taxon>
    </lineage>
</organism>
<dbReference type="Pfam" id="PF10536">
    <property type="entry name" value="PMD"/>
    <property type="match status" value="1"/>
</dbReference>
<dbReference type="PANTHER" id="PTHR46033:SF67">
    <property type="entry name" value="AMINOTRANSFERASE-LIKE, PLANT MOBILE DOMAIN FAMILY PROTEIN"/>
    <property type="match status" value="1"/>
</dbReference>
<feature type="domain" description="Aminotransferase-like plant mobile" evidence="1">
    <location>
        <begin position="12"/>
        <end position="157"/>
    </location>
</feature>
<reference evidence="2" key="1">
    <citation type="submission" date="2020-07" db="EMBL/GenBank/DDBJ databases">
        <authorList>
            <person name="Lin J."/>
        </authorList>
    </citation>
    <scope>NUCLEOTIDE SEQUENCE</scope>
</reference>
<name>A0A6V7P9N7_ANACO</name>